<dbReference type="EMBL" id="CP158490">
    <property type="protein sequence ID" value="XBY26632.1"/>
    <property type="molecule type" value="Genomic_DNA"/>
</dbReference>
<organism evidence="1">
    <name type="scientific">Pseudomonas sp. W17</name>
    <dbReference type="NCBI Taxonomy" id="3144407"/>
    <lineage>
        <taxon>Bacteria</taxon>
        <taxon>Pseudomonadati</taxon>
        <taxon>Pseudomonadota</taxon>
        <taxon>Gammaproteobacteria</taxon>
        <taxon>Pseudomonadales</taxon>
        <taxon>Pseudomonadaceae</taxon>
        <taxon>Pseudomonas</taxon>
    </lineage>
</organism>
<name>A0AAU7X438_9PSED</name>
<reference evidence="1" key="1">
    <citation type="submission" date="2024-06" db="EMBL/GenBank/DDBJ databases">
        <authorList>
            <person name="Wu L."/>
        </authorList>
    </citation>
    <scope>NUCLEOTIDE SEQUENCE</scope>
    <source>
        <strain evidence="1">W17</strain>
    </source>
</reference>
<evidence type="ECO:0000313" key="1">
    <source>
        <dbReference type="EMBL" id="XBY26632.1"/>
    </source>
</evidence>
<protein>
    <submittedName>
        <fullName evidence="1">Uncharacterized protein</fullName>
    </submittedName>
</protein>
<sequence>MSTLRTPSLGPIVGHTTDTSCRLWIAASDALDEKGVAEDIRTIASNRASTGCSCRGSPRFTDGHYSG</sequence>
<gene>
    <name evidence="1" type="ORF">ABCR88_12645</name>
</gene>
<proteinExistence type="predicted"/>
<dbReference type="RefSeq" id="WP_081002099.1">
    <property type="nucleotide sequence ID" value="NZ_CP158490.1"/>
</dbReference>
<dbReference type="AlphaFoldDB" id="A0AAU7X438"/>
<accession>A0AAU7X438</accession>